<dbReference type="InterPro" id="IPR020094">
    <property type="entry name" value="TruA/RsuA/RluB/E/F_N"/>
</dbReference>
<dbReference type="EC" id="5.4.99.12" evidence="4"/>
<dbReference type="Gene3D" id="3.30.70.580">
    <property type="entry name" value="Pseudouridine synthase I, catalytic domain, N-terminal subdomain"/>
    <property type="match status" value="1"/>
</dbReference>
<comment type="function">
    <text evidence="4">Formation of pseudouridine at positions 38, 39 and 40 in the anticodon stem and loop of transfer RNAs.</text>
</comment>
<accession>A0ABT3G9G6</accession>
<sequence>MRLKLTIAYDGRTLAGWQSQPEGNTVQDFIEKAIAETAKQPVRLHGSGRTDAGVHALGQIAHFEAPEELTMNPFNWVPALNTKLPHCIRIMSCEEVPAEFHARYGATGKTYRYDISTEPVLTPFRAGLAWHLPRQLDPYTLREALDLFIGRHDFEAFGAKRGYETEETSYVRTVTAVELAPLEWGWRITYSGDGFLYKMVRLLTGTAIQAAQGRIGLAQVAGYLDQAKGLPGGKSPFCAPPDGLFLERVEYGEVTHR</sequence>
<protein>
    <recommendedName>
        <fullName evidence="4">tRNA pseudouridine synthase A</fullName>
        <ecNumber evidence="4">5.4.99.12</ecNumber>
    </recommendedName>
    <alternativeName>
        <fullName evidence="4">tRNA pseudouridine(38-40) synthase</fullName>
    </alternativeName>
    <alternativeName>
        <fullName evidence="4">tRNA pseudouridylate synthase I</fullName>
    </alternativeName>
    <alternativeName>
        <fullName evidence="4">tRNA-uridine isomerase I</fullName>
    </alternativeName>
</protein>
<name>A0ABT3G9G6_9BACT</name>
<comment type="subunit">
    <text evidence="4">Homodimer.</text>
</comment>
<keyword evidence="2 4" id="KW-0819">tRNA processing</keyword>
<evidence type="ECO:0000256" key="3">
    <source>
        <dbReference type="ARBA" id="ARBA00023235"/>
    </source>
</evidence>
<gene>
    <name evidence="4 7" type="primary">truA</name>
    <name evidence="7" type="ORF">OJ996_22070</name>
</gene>
<reference evidence="7" key="1">
    <citation type="submission" date="2022-10" db="EMBL/GenBank/DDBJ databases">
        <title>Luteolibacter sp. GHJ8, whole genome shotgun sequencing project.</title>
        <authorList>
            <person name="Zhao G."/>
            <person name="Shen L."/>
        </authorList>
    </citation>
    <scope>NUCLEOTIDE SEQUENCE</scope>
    <source>
        <strain evidence="7">GHJ8</strain>
    </source>
</reference>
<dbReference type="InterPro" id="IPR020103">
    <property type="entry name" value="PsdUridine_synth_cat_dom_sf"/>
</dbReference>
<dbReference type="Pfam" id="PF01416">
    <property type="entry name" value="PseudoU_synth_1"/>
    <property type="match status" value="2"/>
</dbReference>
<feature type="active site" description="Nucleophile" evidence="4">
    <location>
        <position position="51"/>
    </location>
</feature>
<dbReference type="GO" id="GO:0160147">
    <property type="term" value="F:tRNA pseudouridine(38-40) synthase activity"/>
    <property type="evidence" value="ECO:0007669"/>
    <property type="project" value="UniProtKB-EC"/>
</dbReference>
<comment type="similarity">
    <text evidence="1 4 5">Belongs to the tRNA pseudouridine synthase TruA family.</text>
</comment>
<dbReference type="PANTHER" id="PTHR11142">
    <property type="entry name" value="PSEUDOURIDYLATE SYNTHASE"/>
    <property type="match status" value="1"/>
</dbReference>
<evidence type="ECO:0000259" key="6">
    <source>
        <dbReference type="Pfam" id="PF01416"/>
    </source>
</evidence>
<dbReference type="HAMAP" id="MF_00171">
    <property type="entry name" value="TruA"/>
    <property type="match status" value="1"/>
</dbReference>
<keyword evidence="8" id="KW-1185">Reference proteome</keyword>
<comment type="caution">
    <text evidence="4">Lacks conserved residue(s) required for the propagation of feature annotation.</text>
</comment>
<dbReference type="EMBL" id="JAPDDR010000014">
    <property type="protein sequence ID" value="MCW1916292.1"/>
    <property type="molecule type" value="Genomic_DNA"/>
</dbReference>
<evidence type="ECO:0000256" key="5">
    <source>
        <dbReference type="RuleBase" id="RU003792"/>
    </source>
</evidence>
<dbReference type="Proteomes" id="UP001165653">
    <property type="component" value="Unassembled WGS sequence"/>
</dbReference>
<feature type="domain" description="Pseudouridine synthase I TruA alpha/beta" evidence="6">
    <location>
        <begin position="8"/>
        <end position="104"/>
    </location>
</feature>
<dbReference type="InterPro" id="IPR020095">
    <property type="entry name" value="PsdUridine_synth_TruA_C"/>
</dbReference>
<dbReference type="SUPFAM" id="SSF55120">
    <property type="entry name" value="Pseudouridine synthase"/>
    <property type="match status" value="1"/>
</dbReference>
<dbReference type="Gene3D" id="3.30.70.660">
    <property type="entry name" value="Pseudouridine synthase I, catalytic domain, C-terminal subdomain"/>
    <property type="match status" value="1"/>
</dbReference>
<feature type="binding site" evidence="4">
    <location>
        <position position="111"/>
    </location>
    <ligand>
        <name>substrate</name>
    </ligand>
</feature>
<comment type="caution">
    <text evidence="7">The sequence shown here is derived from an EMBL/GenBank/DDBJ whole genome shotgun (WGS) entry which is preliminary data.</text>
</comment>
<dbReference type="CDD" id="cd02570">
    <property type="entry name" value="PseudoU_synth_EcTruA"/>
    <property type="match status" value="1"/>
</dbReference>
<dbReference type="PIRSF" id="PIRSF001430">
    <property type="entry name" value="tRNA_psdUrid_synth"/>
    <property type="match status" value="1"/>
</dbReference>
<evidence type="ECO:0000313" key="8">
    <source>
        <dbReference type="Proteomes" id="UP001165653"/>
    </source>
</evidence>
<evidence type="ECO:0000313" key="7">
    <source>
        <dbReference type="EMBL" id="MCW1916292.1"/>
    </source>
</evidence>
<dbReference type="RefSeq" id="WP_264515866.1">
    <property type="nucleotide sequence ID" value="NZ_JAPDDR010000014.1"/>
</dbReference>
<dbReference type="NCBIfam" id="TIGR00071">
    <property type="entry name" value="hisT_truA"/>
    <property type="match status" value="1"/>
</dbReference>
<evidence type="ECO:0000256" key="2">
    <source>
        <dbReference type="ARBA" id="ARBA00022694"/>
    </source>
</evidence>
<feature type="domain" description="Pseudouridine synthase I TruA alpha/beta" evidence="6">
    <location>
        <begin position="144"/>
        <end position="251"/>
    </location>
</feature>
<dbReference type="InterPro" id="IPR001406">
    <property type="entry name" value="PsdUridine_synth_TruA"/>
</dbReference>
<keyword evidence="3 4" id="KW-0413">Isomerase</keyword>
<proteinExistence type="inferred from homology"/>
<organism evidence="7 8">
    <name type="scientific">Luteolibacter rhizosphaerae</name>
    <dbReference type="NCBI Taxonomy" id="2989719"/>
    <lineage>
        <taxon>Bacteria</taxon>
        <taxon>Pseudomonadati</taxon>
        <taxon>Verrucomicrobiota</taxon>
        <taxon>Verrucomicrobiia</taxon>
        <taxon>Verrucomicrobiales</taxon>
        <taxon>Verrucomicrobiaceae</taxon>
        <taxon>Luteolibacter</taxon>
    </lineage>
</organism>
<dbReference type="InterPro" id="IPR020097">
    <property type="entry name" value="PsdUridine_synth_TruA_a/b_dom"/>
</dbReference>
<evidence type="ECO:0000256" key="4">
    <source>
        <dbReference type="HAMAP-Rule" id="MF_00171"/>
    </source>
</evidence>
<dbReference type="PANTHER" id="PTHR11142:SF0">
    <property type="entry name" value="TRNA PSEUDOURIDINE SYNTHASE-LIKE 1"/>
    <property type="match status" value="1"/>
</dbReference>
<evidence type="ECO:0000256" key="1">
    <source>
        <dbReference type="ARBA" id="ARBA00009375"/>
    </source>
</evidence>
<comment type="catalytic activity">
    <reaction evidence="4 5">
        <text>uridine(38/39/40) in tRNA = pseudouridine(38/39/40) in tRNA</text>
        <dbReference type="Rhea" id="RHEA:22376"/>
        <dbReference type="Rhea" id="RHEA-COMP:10085"/>
        <dbReference type="Rhea" id="RHEA-COMP:10087"/>
        <dbReference type="ChEBI" id="CHEBI:65314"/>
        <dbReference type="ChEBI" id="CHEBI:65315"/>
        <dbReference type="EC" id="5.4.99.12"/>
    </reaction>
</comment>